<protein>
    <recommendedName>
        <fullName evidence="2">Class I SAM-dependent methyltransferase</fullName>
    </recommendedName>
</protein>
<accession>A0A1Y5PUR5</accession>
<dbReference type="AlphaFoldDB" id="A0A1Y5PUR5"/>
<name>A0A1Y5PUR5_9SPHN</name>
<evidence type="ECO:0008006" key="2">
    <source>
        <dbReference type="Google" id="ProtNLM"/>
    </source>
</evidence>
<organism evidence="1">
    <name type="scientific">uncultured Sphingopyxis sp</name>
    <dbReference type="NCBI Taxonomy" id="310581"/>
    <lineage>
        <taxon>Bacteria</taxon>
        <taxon>Pseudomonadati</taxon>
        <taxon>Pseudomonadota</taxon>
        <taxon>Alphaproteobacteria</taxon>
        <taxon>Sphingomonadales</taxon>
        <taxon>Sphingomonadaceae</taxon>
        <taxon>Sphingopyxis</taxon>
        <taxon>environmental samples</taxon>
    </lineage>
</organism>
<dbReference type="SUPFAM" id="SSF53335">
    <property type="entry name" value="S-adenosyl-L-methionine-dependent methyltransferases"/>
    <property type="match status" value="1"/>
</dbReference>
<proteinExistence type="predicted"/>
<dbReference type="InterPro" id="IPR029063">
    <property type="entry name" value="SAM-dependent_MTases_sf"/>
</dbReference>
<sequence>MIPYIISMQASSQSRPAVSGLFREIEKLHGDLPWGAFLDAGTGTHSIGWVGSLATERWTAVSGVEAHAAQTADAIATKRRSTDRIVVGNWADPALLAGERYDTVLADYLLGAIDGFAPYFQHRLFARLRPLVCRRLYVVGLEPYVTGDPETEAGRLVREIGRFRDACLLLAGEQPYREYPAQWAVDHLEASGYRVIAAKRFANRYKDRFVNSQIDMCAPRLARIADRDLSAALGMRGEALRAEALAHVAREGGLRHGFDYVLAAEPV</sequence>
<dbReference type="KEGG" id="sphu:SPPYR_2611"/>
<reference evidence="1" key="1">
    <citation type="submission" date="2016-03" db="EMBL/GenBank/DDBJ databases">
        <authorList>
            <person name="Ploux O."/>
        </authorList>
    </citation>
    <scope>NUCLEOTIDE SEQUENCE</scope>
    <source>
        <strain evidence="1">UC10</strain>
    </source>
</reference>
<evidence type="ECO:0000313" key="1">
    <source>
        <dbReference type="EMBL" id="SBV33731.1"/>
    </source>
</evidence>
<gene>
    <name evidence="1" type="ORF">SPPYR_2611</name>
</gene>
<dbReference type="EMBL" id="LT598653">
    <property type="protein sequence ID" value="SBV33731.1"/>
    <property type="molecule type" value="Genomic_DNA"/>
</dbReference>